<dbReference type="InterPro" id="IPR002816">
    <property type="entry name" value="TraB/PrgY/GumN_fam"/>
</dbReference>
<keyword evidence="1" id="KW-0732">Signal</keyword>
<dbReference type="STRING" id="1414654.BFR47_03820"/>
<dbReference type="InterPro" id="IPR047111">
    <property type="entry name" value="YbaP-like"/>
</dbReference>
<dbReference type="CDD" id="cd14789">
    <property type="entry name" value="Tiki"/>
    <property type="match status" value="1"/>
</dbReference>
<dbReference type="Pfam" id="PF01963">
    <property type="entry name" value="TraB_PrgY_gumN"/>
    <property type="match status" value="1"/>
</dbReference>
<evidence type="ECO:0000313" key="2">
    <source>
        <dbReference type="EMBL" id="OIN07740.1"/>
    </source>
</evidence>
<dbReference type="OrthoDB" id="357294at2"/>
<feature type="chain" id="PRO_5009632330" evidence="1">
    <location>
        <begin position="19"/>
        <end position="285"/>
    </location>
</feature>
<organism evidence="2 3">
    <name type="scientific">Oceanisphaera psychrotolerans</name>
    <dbReference type="NCBI Taxonomy" id="1414654"/>
    <lineage>
        <taxon>Bacteria</taxon>
        <taxon>Pseudomonadati</taxon>
        <taxon>Pseudomonadota</taxon>
        <taxon>Gammaproteobacteria</taxon>
        <taxon>Aeromonadales</taxon>
        <taxon>Aeromonadaceae</taxon>
        <taxon>Oceanisphaera</taxon>
    </lineage>
</organism>
<proteinExistence type="predicted"/>
<dbReference type="AlphaFoldDB" id="A0A1J4QE39"/>
<comment type="caution">
    <text evidence="2">The sequence shown here is derived from an EMBL/GenBank/DDBJ whole genome shotgun (WGS) entry which is preliminary data.</text>
</comment>
<keyword evidence="3" id="KW-1185">Reference proteome</keyword>
<dbReference type="RefSeq" id="WP_071473359.1">
    <property type="nucleotide sequence ID" value="NZ_MDKE01000033.1"/>
</dbReference>
<evidence type="ECO:0000313" key="3">
    <source>
        <dbReference type="Proteomes" id="UP000243073"/>
    </source>
</evidence>
<dbReference type="EMBL" id="MDKE01000033">
    <property type="protein sequence ID" value="OIN07740.1"/>
    <property type="molecule type" value="Genomic_DNA"/>
</dbReference>
<protein>
    <submittedName>
        <fullName evidence="2">Polysaccharide biosynthesis protein GumN</fullName>
    </submittedName>
</protein>
<sequence>MKILPFLVLWLWCSHSLAAPALWSATKAGQQLWLFGSIHLADQRLSSLPPALLHSLQQSEQLFLEVDPGTISPATLAPFLSMPPGDSWHSRLGAPLADELEQAIDDMALSPLKPLPPWFAVLQLTQARAQRLGFASARGVDMQMMELARQQHIPVLGLESPGLVFGLLASLPERQLEADFVRHTLDELDDLQQHLDQLLATWQAGDEQALLSLLRTEQSPPLNRFIEQDLLLSRNRLWLEHLKNQAPQKALLVVGALHLYGEHGLIRLLERDGYTLNKIEDTPLY</sequence>
<accession>A0A1J4QE39</accession>
<name>A0A1J4QE39_9GAMM</name>
<feature type="signal peptide" evidence="1">
    <location>
        <begin position="1"/>
        <end position="18"/>
    </location>
</feature>
<evidence type="ECO:0000256" key="1">
    <source>
        <dbReference type="SAM" id="SignalP"/>
    </source>
</evidence>
<reference evidence="2 3" key="1">
    <citation type="submission" date="2016-07" db="EMBL/GenBank/DDBJ databases">
        <title>Draft Genome Sequence of Oceanisphaera psychrotolerans, isolated from coastal sediment samples.</title>
        <authorList>
            <person name="Zhuo S."/>
            <person name="Ruan Z."/>
        </authorList>
    </citation>
    <scope>NUCLEOTIDE SEQUENCE [LARGE SCALE GENOMIC DNA]</scope>
    <source>
        <strain evidence="2 3">LAM-WHM-ZC</strain>
    </source>
</reference>
<gene>
    <name evidence="2" type="ORF">BFR47_03820</name>
</gene>
<dbReference type="PANTHER" id="PTHR40590:SF1">
    <property type="entry name" value="CYTOPLASMIC PROTEIN"/>
    <property type="match status" value="1"/>
</dbReference>
<dbReference type="Proteomes" id="UP000243073">
    <property type="component" value="Unassembled WGS sequence"/>
</dbReference>
<dbReference type="PANTHER" id="PTHR40590">
    <property type="entry name" value="CYTOPLASMIC PROTEIN-RELATED"/>
    <property type="match status" value="1"/>
</dbReference>